<keyword evidence="3" id="KW-1185">Reference proteome</keyword>
<feature type="region of interest" description="Disordered" evidence="1">
    <location>
        <begin position="155"/>
        <end position="232"/>
    </location>
</feature>
<name>S7RNC3_GLOTA</name>
<dbReference type="EMBL" id="KB469304">
    <property type="protein sequence ID" value="EPQ54264.1"/>
    <property type="molecule type" value="Genomic_DNA"/>
</dbReference>
<evidence type="ECO:0000313" key="2">
    <source>
        <dbReference type="EMBL" id="EPQ54264.1"/>
    </source>
</evidence>
<dbReference type="OrthoDB" id="3266407at2759"/>
<accession>S7RNC3</accession>
<organism evidence="2 3">
    <name type="scientific">Gloeophyllum trabeum (strain ATCC 11539 / FP-39264 / Madison 617)</name>
    <name type="common">Brown rot fungus</name>
    <dbReference type="NCBI Taxonomy" id="670483"/>
    <lineage>
        <taxon>Eukaryota</taxon>
        <taxon>Fungi</taxon>
        <taxon>Dikarya</taxon>
        <taxon>Basidiomycota</taxon>
        <taxon>Agaricomycotina</taxon>
        <taxon>Agaricomycetes</taxon>
        <taxon>Gloeophyllales</taxon>
        <taxon>Gloeophyllaceae</taxon>
        <taxon>Gloeophyllum</taxon>
    </lineage>
</organism>
<reference evidence="2 3" key="1">
    <citation type="journal article" date="2012" name="Science">
        <title>The Paleozoic origin of enzymatic lignin decomposition reconstructed from 31 fungal genomes.</title>
        <authorList>
            <person name="Floudas D."/>
            <person name="Binder M."/>
            <person name="Riley R."/>
            <person name="Barry K."/>
            <person name="Blanchette R.A."/>
            <person name="Henrissat B."/>
            <person name="Martinez A.T."/>
            <person name="Otillar R."/>
            <person name="Spatafora J.W."/>
            <person name="Yadav J.S."/>
            <person name="Aerts A."/>
            <person name="Benoit I."/>
            <person name="Boyd A."/>
            <person name="Carlson A."/>
            <person name="Copeland A."/>
            <person name="Coutinho P.M."/>
            <person name="de Vries R.P."/>
            <person name="Ferreira P."/>
            <person name="Findley K."/>
            <person name="Foster B."/>
            <person name="Gaskell J."/>
            <person name="Glotzer D."/>
            <person name="Gorecki P."/>
            <person name="Heitman J."/>
            <person name="Hesse C."/>
            <person name="Hori C."/>
            <person name="Igarashi K."/>
            <person name="Jurgens J.A."/>
            <person name="Kallen N."/>
            <person name="Kersten P."/>
            <person name="Kohler A."/>
            <person name="Kuees U."/>
            <person name="Kumar T.K.A."/>
            <person name="Kuo A."/>
            <person name="LaButti K."/>
            <person name="Larrondo L.F."/>
            <person name="Lindquist E."/>
            <person name="Ling A."/>
            <person name="Lombard V."/>
            <person name="Lucas S."/>
            <person name="Lundell T."/>
            <person name="Martin R."/>
            <person name="McLaughlin D.J."/>
            <person name="Morgenstern I."/>
            <person name="Morin E."/>
            <person name="Murat C."/>
            <person name="Nagy L.G."/>
            <person name="Nolan M."/>
            <person name="Ohm R.A."/>
            <person name="Patyshakuliyeva A."/>
            <person name="Rokas A."/>
            <person name="Ruiz-Duenas F.J."/>
            <person name="Sabat G."/>
            <person name="Salamov A."/>
            <person name="Samejima M."/>
            <person name="Schmutz J."/>
            <person name="Slot J.C."/>
            <person name="St John F."/>
            <person name="Stenlid J."/>
            <person name="Sun H."/>
            <person name="Sun S."/>
            <person name="Syed K."/>
            <person name="Tsang A."/>
            <person name="Wiebenga A."/>
            <person name="Young D."/>
            <person name="Pisabarro A."/>
            <person name="Eastwood D.C."/>
            <person name="Martin F."/>
            <person name="Cullen D."/>
            <person name="Grigoriev I.V."/>
            <person name="Hibbett D.S."/>
        </authorList>
    </citation>
    <scope>NUCLEOTIDE SEQUENCE [LARGE SCALE GENOMIC DNA]</scope>
    <source>
        <strain evidence="2 3">ATCC 11539</strain>
    </source>
</reference>
<dbReference type="RefSeq" id="XP_007867566.1">
    <property type="nucleotide sequence ID" value="XM_007869375.1"/>
</dbReference>
<evidence type="ECO:0000256" key="1">
    <source>
        <dbReference type="SAM" id="MobiDB-lite"/>
    </source>
</evidence>
<feature type="compositionally biased region" description="Basic and acidic residues" evidence="1">
    <location>
        <begin position="519"/>
        <end position="545"/>
    </location>
</feature>
<dbReference type="Proteomes" id="UP000030669">
    <property type="component" value="Unassembled WGS sequence"/>
</dbReference>
<feature type="region of interest" description="Disordered" evidence="1">
    <location>
        <begin position="324"/>
        <end position="545"/>
    </location>
</feature>
<dbReference type="KEGG" id="gtr:GLOTRDRAFT_122036"/>
<feature type="compositionally biased region" description="Polar residues" evidence="1">
    <location>
        <begin position="489"/>
        <end position="513"/>
    </location>
</feature>
<proteinExistence type="predicted"/>
<protein>
    <submittedName>
        <fullName evidence="2">Uncharacterized protein</fullName>
    </submittedName>
</protein>
<feature type="compositionally biased region" description="Basic and acidic residues" evidence="1">
    <location>
        <begin position="174"/>
        <end position="183"/>
    </location>
</feature>
<feature type="compositionally biased region" description="Basic and acidic residues" evidence="1">
    <location>
        <begin position="374"/>
        <end position="406"/>
    </location>
</feature>
<evidence type="ECO:0000313" key="3">
    <source>
        <dbReference type="Proteomes" id="UP000030669"/>
    </source>
</evidence>
<dbReference type="GeneID" id="19300803"/>
<dbReference type="HOGENOM" id="CLU_499707_0_0_1"/>
<dbReference type="AlphaFoldDB" id="S7RNC3"/>
<gene>
    <name evidence="2" type="ORF">GLOTRDRAFT_122036</name>
</gene>
<feature type="compositionally biased region" description="Basic and acidic residues" evidence="1">
    <location>
        <begin position="430"/>
        <end position="462"/>
    </location>
</feature>
<sequence length="545" mass="59572">MDFGILNSAVKLIIKGKNAVDEVDEDFGNAEDLCQEVLDMWDSVETLVKKCESQRVHPDLRQRLVDLQAEMEPLSTKCKQILKLKARPNANLQIILRFQGQKLKRTIKEVKQRLSSLVEAFQLEESVASGMNQYEQTALLRDLNQAVAEVLQELRTNRTENKGQESSTLSQVKGDFHDPERRHSDRKPRKRTSDPTLRVPSHVNGKITPVIPPPRPASMHADPGQSKPHPSPWPWHAHASARWYPPSIALTPASPSYTAVADPWQSGYMQLFPLLQGPIHALSPPPVILPYPHAPSIIFSSSSSSYSESYQAEGGTIVHKIERGAVGGGSGHTKDAPRKQGQARRGRSSSVAPEKRSSSQVEGANKKPAPGADTSKESGSKDKESDKAPQRRRAEQAAEASSKTETKPSGPAAPKPQAGVKNSKGTKAKRVLETSGKEQAKADTKLRTKGDRQEYPTDDRKHGSGQAAAENEHNTSIAAGNPKTDKSGTESASEPTQGKTGSRTRDSIPQASKSVRKKPAGDKSDTGAPRIEEKWTNKTETRQKE</sequence>